<reference evidence="2 3" key="1">
    <citation type="journal article" date="2018" name="PLoS Genet.">
        <title>Population sequencing reveals clonal diversity and ancestral inbreeding in the grapevine cultivar Chardonnay.</title>
        <authorList>
            <person name="Roach M.J."/>
            <person name="Johnson D.L."/>
            <person name="Bohlmann J."/>
            <person name="van Vuuren H.J."/>
            <person name="Jones S.J."/>
            <person name="Pretorius I.S."/>
            <person name="Schmidt S.A."/>
            <person name="Borneman A.R."/>
        </authorList>
    </citation>
    <scope>NUCLEOTIDE SEQUENCE [LARGE SCALE GENOMIC DNA]</scope>
    <source>
        <strain evidence="3">cv. Chardonnay</strain>
        <tissue evidence="2">Leaf</tissue>
    </source>
</reference>
<evidence type="ECO:0000313" key="3">
    <source>
        <dbReference type="Proteomes" id="UP000288805"/>
    </source>
</evidence>
<evidence type="ECO:0000313" key="2">
    <source>
        <dbReference type="EMBL" id="RVW88092.1"/>
    </source>
</evidence>
<protein>
    <recommendedName>
        <fullName evidence="4">Secreted protein</fullName>
    </recommendedName>
</protein>
<dbReference type="Proteomes" id="UP000288805">
    <property type="component" value="Unassembled WGS sequence"/>
</dbReference>
<comment type="caution">
    <text evidence="2">The sequence shown here is derived from an EMBL/GenBank/DDBJ whole genome shotgun (WGS) entry which is preliminary data.</text>
</comment>
<feature type="signal peptide" evidence="1">
    <location>
        <begin position="1"/>
        <end position="23"/>
    </location>
</feature>
<organism evidence="2 3">
    <name type="scientific">Vitis vinifera</name>
    <name type="common">Grape</name>
    <dbReference type="NCBI Taxonomy" id="29760"/>
    <lineage>
        <taxon>Eukaryota</taxon>
        <taxon>Viridiplantae</taxon>
        <taxon>Streptophyta</taxon>
        <taxon>Embryophyta</taxon>
        <taxon>Tracheophyta</taxon>
        <taxon>Spermatophyta</taxon>
        <taxon>Magnoliopsida</taxon>
        <taxon>eudicotyledons</taxon>
        <taxon>Gunneridae</taxon>
        <taxon>Pentapetalae</taxon>
        <taxon>rosids</taxon>
        <taxon>Vitales</taxon>
        <taxon>Vitaceae</taxon>
        <taxon>Viteae</taxon>
        <taxon>Vitis</taxon>
    </lineage>
</organism>
<proteinExistence type="predicted"/>
<dbReference type="EMBL" id="QGNW01000177">
    <property type="protein sequence ID" value="RVW88092.1"/>
    <property type="molecule type" value="Genomic_DNA"/>
</dbReference>
<accession>A0A438HUF6</accession>
<keyword evidence="1" id="KW-0732">Signal</keyword>
<name>A0A438HUF6_VITVI</name>
<gene>
    <name evidence="2" type="ORF">CK203_044423</name>
</gene>
<sequence length="77" mass="8342">MGILLPLALRSFVLIVRRRVTLSKNVVFAPQNHQDQAFHTSVIVLPVATSVAHYSPSAACSVPAPLAPDYCTPEMVQ</sequence>
<evidence type="ECO:0000256" key="1">
    <source>
        <dbReference type="SAM" id="SignalP"/>
    </source>
</evidence>
<evidence type="ECO:0008006" key="4">
    <source>
        <dbReference type="Google" id="ProtNLM"/>
    </source>
</evidence>
<feature type="chain" id="PRO_5019485403" description="Secreted protein" evidence="1">
    <location>
        <begin position="24"/>
        <end position="77"/>
    </location>
</feature>
<dbReference type="AlphaFoldDB" id="A0A438HUF6"/>